<evidence type="ECO:0000256" key="1">
    <source>
        <dbReference type="SAM" id="MobiDB-lite"/>
    </source>
</evidence>
<reference evidence="2 3" key="1">
    <citation type="journal article" date="2012" name="Plant Cell">
        <title>Genome comparison of barley and maize smut fungi reveals targeted loss of RNA silencing components and species-specific presence of transposable elements.</title>
        <authorList>
            <person name="Laurie J.D."/>
            <person name="Ali S."/>
            <person name="Linning R."/>
            <person name="Mannhaupt G."/>
            <person name="Wong P."/>
            <person name="Gueldener U."/>
            <person name="Muensterkoetter M."/>
            <person name="Moore R."/>
            <person name="Kahmann R."/>
            <person name="Bakkeren G."/>
            <person name="Schirawski J."/>
        </authorList>
    </citation>
    <scope>NUCLEOTIDE SEQUENCE [LARGE SCALE GENOMIC DNA]</scope>
    <source>
        <strain evidence="3">Uh4875-4</strain>
    </source>
</reference>
<evidence type="ECO:0000313" key="2">
    <source>
        <dbReference type="EMBL" id="CCF49987.1"/>
    </source>
</evidence>
<feature type="compositionally biased region" description="Acidic residues" evidence="1">
    <location>
        <begin position="9"/>
        <end position="29"/>
    </location>
</feature>
<feature type="region of interest" description="Disordered" evidence="1">
    <location>
        <begin position="1"/>
        <end position="29"/>
    </location>
</feature>
<keyword evidence="3" id="KW-1185">Reference proteome</keyword>
<sequence>MTPRSGVSVDDDEVDGVGDEIGDVDDNEVDGVGDKVGGINMSVQCVDLMLEVIPRPQWTTAFSSIYIWTANLLWGAYRRQVVVIQHTHYNEEQP</sequence>
<dbReference type="HOGENOM" id="CLU_170541_0_0_1"/>
<proteinExistence type="predicted"/>
<dbReference type="Proteomes" id="UP000006174">
    <property type="component" value="Unassembled WGS sequence"/>
</dbReference>
<organism evidence="2 3">
    <name type="scientific">Ustilago hordei</name>
    <name type="common">Barley covered smut fungus</name>
    <dbReference type="NCBI Taxonomy" id="120017"/>
    <lineage>
        <taxon>Eukaryota</taxon>
        <taxon>Fungi</taxon>
        <taxon>Dikarya</taxon>
        <taxon>Basidiomycota</taxon>
        <taxon>Ustilaginomycotina</taxon>
        <taxon>Ustilaginomycetes</taxon>
        <taxon>Ustilaginales</taxon>
        <taxon>Ustilaginaceae</taxon>
        <taxon>Ustilago</taxon>
    </lineage>
</organism>
<name>I2FSU4_USTHO</name>
<comment type="caution">
    <text evidence="2">The sequence shown here is derived from an EMBL/GenBank/DDBJ whole genome shotgun (WGS) entry which is preliminary data.</text>
</comment>
<dbReference type="EMBL" id="CAGI01000150">
    <property type="protein sequence ID" value="CCF49987.1"/>
    <property type="molecule type" value="Genomic_DNA"/>
</dbReference>
<dbReference type="AlphaFoldDB" id="I2FSU4"/>
<accession>I2FSU4</accession>
<protein>
    <submittedName>
        <fullName evidence="2">Uncharacterized protein</fullName>
    </submittedName>
</protein>
<gene>
    <name evidence="2" type="ORF">UHOR_14119</name>
</gene>
<evidence type="ECO:0000313" key="3">
    <source>
        <dbReference type="Proteomes" id="UP000006174"/>
    </source>
</evidence>